<dbReference type="Pfam" id="PF00294">
    <property type="entry name" value="PfkB"/>
    <property type="match status" value="1"/>
</dbReference>
<protein>
    <recommendedName>
        <fullName evidence="3">Carbohydrate kinase PfkB domain-containing protein</fullName>
    </recommendedName>
</protein>
<evidence type="ECO:0000259" key="3">
    <source>
        <dbReference type="Pfam" id="PF00294"/>
    </source>
</evidence>
<feature type="non-terminal residue" evidence="4">
    <location>
        <position position="321"/>
    </location>
</feature>
<dbReference type="PANTHER" id="PTHR10584">
    <property type="entry name" value="SUGAR KINASE"/>
    <property type="match status" value="1"/>
</dbReference>
<feature type="domain" description="Carbohydrate kinase PfkB" evidence="3">
    <location>
        <begin position="188"/>
        <end position="316"/>
    </location>
</feature>
<dbReference type="GO" id="GO:0016301">
    <property type="term" value="F:kinase activity"/>
    <property type="evidence" value="ECO:0007669"/>
    <property type="project" value="UniProtKB-KW"/>
</dbReference>
<dbReference type="EMBL" id="UINC01121696">
    <property type="protein sequence ID" value="SVC97043.1"/>
    <property type="molecule type" value="Genomic_DNA"/>
</dbReference>
<organism evidence="4">
    <name type="scientific">marine metagenome</name>
    <dbReference type="NCBI Taxonomy" id="408172"/>
    <lineage>
        <taxon>unclassified sequences</taxon>
        <taxon>metagenomes</taxon>
        <taxon>ecological metagenomes</taxon>
    </lineage>
</organism>
<proteinExistence type="predicted"/>
<dbReference type="PANTHER" id="PTHR10584:SF166">
    <property type="entry name" value="RIBOKINASE"/>
    <property type="match status" value="1"/>
</dbReference>
<accession>A0A382RH78</accession>
<keyword evidence="2" id="KW-0418">Kinase</keyword>
<dbReference type="SUPFAM" id="SSF53613">
    <property type="entry name" value="Ribokinase-like"/>
    <property type="match status" value="1"/>
</dbReference>
<sequence length="321" mass="34019">PWASDFHSPNFDPTQDLMSPTAMRVGVLGSVNEDSVVQADGSVSGDLGGVLFTAGALAILGQDQQIEPWLLTRIGSPQMEKVQTRMSAFPTLQLGVVETCDGAGYRCQIEYDADGAKQERLLGDVPPLTIRDVAYHLRGLHALVVNFITGYELELATLQAIRRVLKGQIVMDLHSLTLARDTEGRRSQRALPRWRAWVGCADVLQMNEQEAASLGARGGLEGAVEFARTLLSFGPMAVVVTLSTRGAVGAWRDPAGFVRSHHQPALEAGDGVVDTTGCGDVFLAGLSADLMKGGSLPSALKLAASAAARKCARPGLAGLEC</sequence>
<dbReference type="AlphaFoldDB" id="A0A382RH78"/>
<name>A0A382RH78_9ZZZZ</name>
<reference evidence="4" key="1">
    <citation type="submission" date="2018-05" db="EMBL/GenBank/DDBJ databases">
        <authorList>
            <person name="Lanie J.A."/>
            <person name="Ng W.-L."/>
            <person name="Kazmierczak K.M."/>
            <person name="Andrzejewski T.M."/>
            <person name="Davidsen T.M."/>
            <person name="Wayne K.J."/>
            <person name="Tettelin H."/>
            <person name="Glass J.I."/>
            <person name="Rusch D."/>
            <person name="Podicherti R."/>
            <person name="Tsui H.-C.T."/>
            <person name="Winkler M.E."/>
        </authorList>
    </citation>
    <scope>NUCLEOTIDE SEQUENCE</scope>
</reference>
<dbReference type="InterPro" id="IPR029056">
    <property type="entry name" value="Ribokinase-like"/>
</dbReference>
<evidence type="ECO:0000313" key="4">
    <source>
        <dbReference type="EMBL" id="SVC97043.1"/>
    </source>
</evidence>
<keyword evidence="1" id="KW-0808">Transferase</keyword>
<feature type="non-terminal residue" evidence="4">
    <location>
        <position position="1"/>
    </location>
</feature>
<evidence type="ECO:0000256" key="2">
    <source>
        <dbReference type="ARBA" id="ARBA00022777"/>
    </source>
</evidence>
<dbReference type="InterPro" id="IPR011611">
    <property type="entry name" value="PfkB_dom"/>
</dbReference>
<dbReference type="Gene3D" id="3.40.1190.20">
    <property type="match status" value="1"/>
</dbReference>
<evidence type="ECO:0000256" key="1">
    <source>
        <dbReference type="ARBA" id="ARBA00022679"/>
    </source>
</evidence>
<gene>
    <name evidence="4" type="ORF">METZ01_LOCUS349897</name>
</gene>